<dbReference type="EMBL" id="VSRR010032848">
    <property type="protein sequence ID" value="MPC71421.1"/>
    <property type="molecule type" value="Genomic_DNA"/>
</dbReference>
<reference evidence="2 3" key="1">
    <citation type="submission" date="2019-05" db="EMBL/GenBank/DDBJ databases">
        <title>Another draft genome of Portunus trituberculatus and its Hox gene families provides insights of decapod evolution.</title>
        <authorList>
            <person name="Jeong J.-H."/>
            <person name="Song I."/>
            <person name="Kim S."/>
            <person name="Choi T."/>
            <person name="Kim D."/>
            <person name="Ryu S."/>
            <person name="Kim W."/>
        </authorList>
    </citation>
    <scope>NUCLEOTIDE SEQUENCE [LARGE SCALE GENOMIC DNA]</scope>
    <source>
        <tissue evidence="2">Muscle</tissue>
    </source>
</reference>
<accession>A0A5B7HF95</accession>
<keyword evidence="3" id="KW-1185">Reference proteome</keyword>
<gene>
    <name evidence="2" type="ORF">E2C01_065699</name>
</gene>
<organism evidence="2 3">
    <name type="scientific">Portunus trituberculatus</name>
    <name type="common">Swimming crab</name>
    <name type="synonym">Neptunus trituberculatus</name>
    <dbReference type="NCBI Taxonomy" id="210409"/>
    <lineage>
        <taxon>Eukaryota</taxon>
        <taxon>Metazoa</taxon>
        <taxon>Ecdysozoa</taxon>
        <taxon>Arthropoda</taxon>
        <taxon>Crustacea</taxon>
        <taxon>Multicrustacea</taxon>
        <taxon>Malacostraca</taxon>
        <taxon>Eumalacostraca</taxon>
        <taxon>Eucarida</taxon>
        <taxon>Decapoda</taxon>
        <taxon>Pleocyemata</taxon>
        <taxon>Brachyura</taxon>
        <taxon>Eubrachyura</taxon>
        <taxon>Portunoidea</taxon>
        <taxon>Portunidae</taxon>
        <taxon>Portuninae</taxon>
        <taxon>Portunus</taxon>
    </lineage>
</organism>
<comment type="caution">
    <text evidence="2">The sequence shown here is derived from an EMBL/GenBank/DDBJ whole genome shotgun (WGS) entry which is preliminary data.</text>
</comment>
<evidence type="ECO:0000313" key="3">
    <source>
        <dbReference type="Proteomes" id="UP000324222"/>
    </source>
</evidence>
<feature type="region of interest" description="Disordered" evidence="1">
    <location>
        <begin position="98"/>
        <end position="142"/>
    </location>
</feature>
<name>A0A5B7HF95_PORTR</name>
<evidence type="ECO:0000256" key="1">
    <source>
        <dbReference type="SAM" id="MobiDB-lite"/>
    </source>
</evidence>
<dbReference type="Proteomes" id="UP000324222">
    <property type="component" value="Unassembled WGS sequence"/>
</dbReference>
<feature type="compositionally biased region" description="Basic and acidic residues" evidence="1">
    <location>
        <begin position="113"/>
        <end position="123"/>
    </location>
</feature>
<sequence>MDCPSGDICLNPEDWKAIQSAPLDTTDMEDYNIGSRAMAACTSSDGGAEEGIKGCKDEKEEGTEAYHKGEGKTAAAVAHVPGEDHETATEGWMVVLRRKKKRPRKAQALSNLSERKPTSKEQAARPPQARAVPCSKRKGWSSTQHVPRSMFCSWQEEVAEKQCLWDLSCVLHCRAVLHHP</sequence>
<protein>
    <submittedName>
        <fullName evidence="2">Uncharacterized protein</fullName>
    </submittedName>
</protein>
<dbReference type="AlphaFoldDB" id="A0A5B7HF95"/>
<evidence type="ECO:0000313" key="2">
    <source>
        <dbReference type="EMBL" id="MPC71421.1"/>
    </source>
</evidence>
<proteinExistence type="predicted"/>